<protein>
    <submittedName>
        <fullName evidence="2">Uncharacterized protein</fullName>
    </submittedName>
</protein>
<name>A0ABU8WSI8_9BURK</name>
<evidence type="ECO:0000313" key="3">
    <source>
        <dbReference type="Proteomes" id="UP001385892"/>
    </source>
</evidence>
<dbReference type="EMBL" id="JBBKZT010000012">
    <property type="protein sequence ID" value="MEJ8849815.1"/>
    <property type="molecule type" value="Genomic_DNA"/>
</dbReference>
<feature type="chain" id="PRO_5047417416" evidence="1">
    <location>
        <begin position="31"/>
        <end position="104"/>
    </location>
</feature>
<keyword evidence="3" id="KW-1185">Reference proteome</keyword>
<feature type="signal peptide" evidence="1">
    <location>
        <begin position="1"/>
        <end position="30"/>
    </location>
</feature>
<keyword evidence="1" id="KW-0732">Signal</keyword>
<evidence type="ECO:0000313" key="2">
    <source>
        <dbReference type="EMBL" id="MEJ8849815.1"/>
    </source>
</evidence>
<dbReference type="Proteomes" id="UP001385892">
    <property type="component" value="Unassembled WGS sequence"/>
</dbReference>
<proteinExistence type="predicted"/>
<gene>
    <name evidence="2" type="ORF">WKW82_24425</name>
</gene>
<dbReference type="RefSeq" id="WP_340344938.1">
    <property type="nucleotide sequence ID" value="NZ_JBBKZT010000012.1"/>
</dbReference>
<evidence type="ECO:0000256" key="1">
    <source>
        <dbReference type="SAM" id="SignalP"/>
    </source>
</evidence>
<reference evidence="2 3" key="1">
    <citation type="submission" date="2024-03" db="EMBL/GenBank/DDBJ databases">
        <title>Novel species of the genus Variovorax.</title>
        <authorList>
            <person name="Liu Q."/>
            <person name="Xin Y.-H."/>
        </authorList>
    </citation>
    <scope>NUCLEOTIDE SEQUENCE [LARGE SCALE GENOMIC DNA]</scope>
    <source>
        <strain evidence="2 3">KACC 18900</strain>
    </source>
</reference>
<sequence>MFSQINLPVCTMQAFAAALLLWVAMPDAHAELPSSMAKPFMVELHQQQRSDGGTSPWSYKRVANVQALRDTFPGLKSLQIDGKFVPAAAAPRARSAFANSPAVF</sequence>
<comment type="caution">
    <text evidence="2">The sequence shown here is derived from an EMBL/GenBank/DDBJ whole genome shotgun (WGS) entry which is preliminary data.</text>
</comment>
<accession>A0ABU8WSI8</accession>
<organism evidence="2 3">
    <name type="scientific">Variovorax rhizosphaerae</name>
    <dbReference type="NCBI Taxonomy" id="1836200"/>
    <lineage>
        <taxon>Bacteria</taxon>
        <taxon>Pseudomonadati</taxon>
        <taxon>Pseudomonadota</taxon>
        <taxon>Betaproteobacteria</taxon>
        <taxon>Burkholderiales</taxon>
        <taxon>Comamonadaceae</taxon>
        <taxon>Variovorax</taxon>
    </lineage>
</organism>